<comment type="caution">
    <text evidence="9">The sequence shown here is derived from an EMBL/GenBank/DDBJ whole genome shotgun (WGS) entry which is preliminary data.</text>
</comment>
<dbReference type="EMBL" id="BAABBY010000001">
    <property type="protein sequence ID" value="GAA4198141.1"/>
    <property type="molecule type" value="Genomic_DNA"/>
</dbReference>
<dbReference type="InterPro" id="IPR029060">
    <property type="entry name" value="PIN-like_dom_sf"/>
</dbReference>
<comment type="similarity">
    <text evidence="7">Belongs to the PINc/VapC protein family.</text>
</comment>
<keyword evidence="5" id="KW-0378">Hydrolase</keyword>
<evidence type="ECO:0000313" key="9">
    <source>
        <dbReference type="EMBL" id="GAA4198141.1"/>
    </source>
</evidence>
<evidence type="ECO:0000256" key="6">
    <source>
        <dbReference type="ARBA" id="ARBA00022842"/>
    </source>
</evidence>
<keyword evidence="2" id="KW-1277">Toxin-antitoxin system</keyword>
<dbReference type="PANTHER" id="PTHR33653:SF1">
    <property type="entry name" value="RIBONUCLEASE VAPC2"/>
    <property type="match status" value="1"/>
</dbReference>
<sequence>MNGNVIFDTNIVIYLSKKLLAPEEVFAENKTYSISIISKMELLGYAFKNKLEEKYINELIDSLNIIPLNDAVVNTTIAIRKVNRIKLPDAIIYATAQVMNGKLLTNNIADFEKVDGNVELFNPIIL</sequence>
<evidence type="ECO:0000256" key="2">
    <source>
        <dbReference type="ARBA" id="ARBA00022649"/>
    </source>
</evidence>
<gene>
    <name evidence="9" type="ORF">GCM10022289_06420</name>
</gene>
<accession>A0ABP8B546</accession>
<reference evidence="10" key="1">
    <citation type="journal article" date="2019" name="Int. J. Syst. Evol. Microbiol.">
        <title>The Global Catalogue of Microorganisms (GCM) 10K type strain sequencing project: providing services to taxonomists for standard genome sequencing and annotation.</title>
        <authorList>
            <consortium name="The Broad Institute Genomics Platform"/>
            <consortium name="The Broad Institute Genome Sequencing Center for Infectious Disease"/>
            <person name="Wu L."/>
            <person name="Ma J."/>
        </authorList>
    </citation>
    <scope>NUCLEOTIDE SEQUENCE [LARGE SCALE GENOMIC DNA]</scope>
    <source>
        <strain evidence="10">JCM 17626</strain>
    </source>
</reference>
<dbReference type="Proteomes" id="UP001501772">
    <property type="component" value="Unassembled WGS sequence"/>
</dbReference>
<keyword evidence="6" id="KW-0460">Magnesium</keyword>
<feature type="domain" description="PIN" evidence="8">
    <location>
        <begin position="5"/>
        <end position="116"/>
    </location>
</feature>
<evidence type="ECO:0000256" key="7">
    <source>
        <dbReference type="ARBA" id="ARBA00038093"/>
    </source>
</evidence>
<evidence type="ECO:0000256" key="1">
    <source>
        <dbReference type="ARBA" id="ARBA00001946"/>
    </source>
</evidence>
<evidence type="ECO:0000259" key="8">
    <source>
        <dbReference type="Pfam" id="PF01850"/>
    </source>
</evidence>
<evidence type="ECO:0000256" key="5">
    <source>
        <dbReference type="ARBA" id="ARBA00022801"/>
    </source>
</evidence>
<dbReference type="RefSeq" id="WP_344849386.1">
    <property type="nucleotide sequence ID" value="NZ_BAABBY010000001.1"/>
</dbReference>
<protein>
    <submittedName>
        <fullName evidence="9">Type II toxin-antitoxin system VapC family toxin</fullName>
    </submittedName>
</protein>
<evidence type="ECO:0000256" key="3">
    <source>
        <dbReference type="ARBA" id="ARBA00022722"/>
    </source>
</evidence>
<evidence type="ECO:0000256" key="4">
    <source>
        <dbReference type="ARBA" id="ARBA00022723"/>
    </source>
</evidence>
<proteinExistence type="inferred from homology"/>
<dbReference type="SUPFAM" id="SSF88723">
    <property type="entry name" value="PIN domain-like"/>
    <property type="match status" value="1"/>
</dbReference>
<keyword evidence="3" id="KW-0540">Nuclease</keyword>
<dbReference type="PANTHER" id="PTHR33653">
    <property type="entry name" value="RIBONUCLEASE VAPC2"/>
    <property type="match status" value="1"/>
</dbReference>
<dbReference type="Pfam" id="PF01850">
    <property type="entry name" value="PIN"/>
    <property type="match status" value="1"/>
</dbReference>
<dbReference type="CDD" id="cd18738">
    <property type="entry name" value="PIN_VapC4-5_FitB-like"/>
    <property type="match status" value="1"/>
</dbReference>
<organism evidence="9 10">
    <name type="scientific">Pedobacter jeongneungensis</name>
    <dbReference type="NCBI Taxonomy" id="947309"/>
    <lineage>
        <taxon>Bacteria</taxon>
        <taxon>Pseudomonadati</taxon>
        <taxon>Bacteroidota</taxon>
        <taxon>Sphingobacteriia</taxon>
        <taxon>Sphingobacteriales</taxon>
        <taxon>Sphingobacteriaceae</taxon>
        <taxon>Pedobacter</taxon>
    </lineage>
</organism>
<evidence type="ECO:0000313" key="10">
    <source>
        <dbReference type="Proteomes" id="UP001501772"/>
    </source>
</evidence>
<keyword evidence="10" id="KW-1185">Reference proteome</keyword>
<keyword evidence="4" id="KW-0479">Metal-binding</keyword>
<dbReference type="InterPro" id="IPR050556">
    <property type="entry name" value="Type_II_TA_system_RNase"/>
</dbReference>
<comment type="cofactor">
    <cofactor evidence="1">
        <name>Mg(2+)</name>
        <dbReference type="ChEBI" id="CHEBI:18420"/>
    </cofactor>
</comment>
<dbReference type="InterPro" id="IPR002716">
    <property type="entry name" value="PIN_dom"/>
</dbReference>
<dbReference type="Gene3D" id="3.40.50.1010">
    <property type="entry name" value="5'-nuclease"/>
    <property type="match status" value="1"/>
</dbReference>
<name>A0ABP8B546_9SPHI</name>